<name>A0AAN8FQQ7_TRICO</name>
<dbReference type="PANTHER" id="PTHR46219:SF5">
    <property type="entry name" value="SHKT DOMAIN-CONTAINING PROTEIN"/>
    <property type="match status" value="1"/>
</dbReference>
<gene>
    <name evidence="6" type="ORF">GCK32_007312</name>
</gene>
<keyword evidence="2" id="KW-1015">Disulfide bond</keyword>
<feature type="domain" description="ShKT" evidence="5">
    <location>
        <begin position="63"/>
        <end position="103"/>
    </location>
</feature>
<feature type="domain" description="ShKT" evidence="5">
    <location>
        <begin position="115"/>
        <end position="155"/>
    </location>
</feature>
<dbReference type="SMART" id="SM00254">
    <property type="entry name" value="ShKT"/>
    <property type="match status" value="2"/>
</dbReference>
<evidence type="ECO:0000313" key="7">
    <source>
        <dbReference type="Proteomes" id="UP001331761"/>
    </source>
</evidence>
<reference evidence="6 7" key="1">
    <citation type="submission" date="2019-10" db="EMBL/GenBank/DDBJ databases">
        <title>Assembly and Annotation for the nematode Trichostrongylus colubriformis.</title>
        <authorList>
            <person name="Martin J."/>
        </authorList>
    </citation>
    <scope>NUCLEOTIDE SEQUENCE [LARGE SCALE GENOMIC DNA]</scope>
    <source>
        <strain evidence="6">G859</strain>
        <tissue evidence="6">Whole worm</tissue>
    </source>
</reference>
<evidence type="ECO:0000313" key="6">
    <source>
        <dbReference type="EMBL" id="KAK5968603.1"/>
    </source>
</evidence>
<evidence type="ECO:0000256" key="2">
    <source>
        <dbReference type="ARBA" id="ARBA00023157"/>
    </source>
</evidence>
<accession>A0AAN8FQQ7</accession>
<organism evidence="6 7">
    <name type="scientific">Trichostrongylus colubriformis</name>
    <name type="common">Black scour worm</name>
    <dbReference type="NCBI Taxonomy" id="6319"/>
    <lineage>
        <taxon>Eukaryota</taxon>
        <taxon>Metazoa</taxon>
        <taxon>Ecdysozoa</taxon>
        <taxon>Nematoda</taxon>
        <taxon>Chromadorea</taxon>
        <taxon>Rhabditida</taxon>
        <taxon>Rhabditina</taxon>
        <taxon>Rhabditomorpha</taxon>
        <taxon>Strongyloidea</taxon>
        <taxon>Trichostrongylidae</taxon>
        <taxon>Trichostrongylus</taxon>
    </lineage>
</organism>
<dbReference type="Gene3D" id="1.10.10.1940">
    <property type="match status" value="2"/>
</dbReference>
<evidence type="ECO:0000259" key="5">
    <source>
        <dbReference type="PROSITE" id="PS51670"/>
    </source>
</evidence>
<dbReference type="Proteomes" id="UP001331761">
    <property type="component" value="Unassembled WGS sequence"/>
</dbReference>
<feature type="signal peptide" evidence="4">
    <location>
        <begin position="1"/>
        <end position="17"/>
    </location>
</feature>
<keyword evidence="7" id="KW-1185">Reference proteome</keyword>
<proteinExistence type="predicted"/>
<dbReference type="PROSITE" id="PS51670">
    <property type="entry name" value="SHKT"/>
    <property type="match status" value="2"/>
</dbReference>
<sequence length="156" mass="17265">MMLALFGALLLTYMAEAQYLRCGDGGIGPCVDFKCPSPEKYTCITTAPDVHICCENSQVGDECQDFVNPRTGVSDCPSKAYLCNNALYYNLMTQQCPKTCNRCQDQPTTAPSTGCRDLVDPKTGVSNCAQMQRYCHDPFYLNLMKQQCPKTCGYCT</sequence>
<evidence type="ECO:0000256" key="4">
    <source>
        <dbReference type="SAM" id="SignalP"/>
    </source>
</evidence>
<keyword evidence="1 4" id="KW-0732">Signal</keyword>
<dbReference type="InterPro" id="IPR003582">
    <property type="entry name" value="ShKT_dom"/>
</dbReference>
<evidence type="ECO:0000256" key="3">
    <source>
        <dbReference type="PROSITE-ProRule" id="PRU01005"/>
    </source>
</evidence>
<protein>
    <submittedName>
        <fullName evidence="6">ShTK domain protein</fullName>
    </submittedName>
</protein>
<dbReference type="EMBL" id="WIXE01021194">
    <property type="protein sequence ID" value="KAK5968603.1"/>
    <property type="molecule type" value="Genomic_DNA"/>
</dbReference>
<evidence type="ECO:0000256" key="1">
    <source>
        <dbReference type="ARBA" id="ARBA00022729"/>
    </source>
</evidence>
<comment type="caution">
    <text evidence="6">The sequence shown here is derived from an EMBL/GenBank/DDBJ whole genome shotgun (WGS) entry which is preliminary data.</text>
</comment>
<feature type="chain" id="PRO_5043046568" evidence="4">
    <location>
        <begin position="18"/>
        <end position="156"/>
    </location>
</feature>
<comment type="caution">
    <text evidence="3">Lacks conserved residue(s) required for the propagation of feature annotation.</text>
</comment>
<dbReference type="PANTHER" id="PTHR46219">
    <property type="entry name" value="PROTEIN CBG11138"/>
    <property type="match status" value="1"/>
</dbReference>
<dbReference type="AlphaFoldDB" id="A0AAN8FQQ7"/>
<dbReference type="Pfam" id="PF01549">
    <property type="entry name" value="ShK"/>
    <property type="match status" value="2"/>
</dbReference>
<dbReference type="FunFam" id="1.10.10.1940:FF:000002">
    <property type="entry name" value="PHAryngeal gland Toxin-related"/>
    <property type="match status" value="2"/>
</dbReference>